<accession>A0A3N4MGC1</accession>
<feature type="compositionally biased region" description="Basic and acidic residues" evidence="1">
    <location>
        <begin position="99"/>
        <end position="111"/>
    </location>
</feature>
<sequence>MKAIFLFIIFLTVAGIYAASAQQKTRDVLFPSYASDQAKLKATASPLAAKPVEATLSSSEAIRARIFTNYQKPAGSAAPRPVQKASTANLSSSKPATEANKEIEAQREALKKTITPKPDQGPDNSPKPKN</sequence>
<evidence type="ECO:0000313" key="4">
    <source>
        <dbReference type="Proteomes" id="UP000279089"/>
    </source>
</evidence>
<organism evidence="3 4">
    <name type="scientific">Chitinophaga barathri</name>
    <dbReference type="NCBI Taxonomy" id="1647451"/>
    <lineage>
        <taxon>Bacteria</taxon>
        <taxon>Pseudomonadati</taxon>
        <taxon>Bacteroidota</taxon>
        <taxon>Chitinophagia</taxon>
        <taxon>Chitinophagales</taxon>
        <taxon>Chitinophagaceae</taxon>
        <taxon>Chitinophaga</taxon>
    </lineage>
</organism>
<name>A0A3N4MGC1_9BACT</name>
<feature type="region of interest" description="Disordered" evidence="1">
    <location>
        <begin position="73"/>
        <end position="130"/>
    </location>
</feature>
<gene>
    <name evidence="3" type="ORF">EG028_12060</name>
</gene>
<protein>
    <recommendedName>
        <fullName evidence="5">DUF4890 domain-containing protein</fullName>
    </recommendedName>
</protein>
<keyword evidence="4" id="KW-1185">Reference proteome</keyword>
<dbReference type="Proteomes" id="UP000279089">
    <property type="component" value="Unassembled WGS sequence"/>
</dbReference>
<feature type="compositionally biased region" description="Polar residues" evidence="1">
    <location>
        <begin position="84"/>
        <end position="95"/>
    </location>
</feature>
<evidence type="ECO:0000256" key="2">
    <source>
        <dbReference type="SAM" id="SignalP"/>
    </source>
</evidence>
<evidence type="ECO:0000313" key="3">
    <source>
        <dbReference type="EMBL" id="RPD40757.1"/>
    </source>
</evidence>
<evidence type="ECO:0000256" key="1">
    <source>
        <dbReference type="SAM" id="MobiDB-lite"/>
    </source>
</evidence>
<feature type="chain" id="PRO_5017996508" description="DUF4890 domain-containing protein" evidence="2">
    <location>
        <begin position="19"/>
        <end position="130"/>
    </location>
</feature>
<dbReference type="EMBL" id="RMBX01000006">
    <property type="protein sequence ID" value="RPD40757.1"/>
    <property type="molecule type" value="Genomic_DNA"/>
</dbReference>
<dbReference type="RefSeq" id="WP_120516933.1">
    <property type="nucleotide sequence ID" value="NZ_QXZY01000007.1"/>
</dbReference>
<reference evidence="4" key="1">
    <citation type="submission" date="2018-11" db="EMBL/GenBank/DDBJ databases">
        <title>Chitinophaga lutea sp.nov., isolate from arsenic contaminated soil.</title>
        <authorList>
            <person name="Zong Y."/>
        </authorList>
    </citation>
    <scope>NUCLEOTIDE SEQUENCE [LARGE SCALE GENOMIC DNA]</scope>
    <source>
        <strain evidence="4">YLT18</strain>
    </source>
</reference>
<proteinExistence type="predicted"/>
<comment type="caution">
    <text evidence="3">The sequence shown here is derived from an EMBL/GenBank/DDBJ whole genome shotgun (WGS) entry which is preliminary data.</text>
</comment>
<feature type="signal peptide" evidence="2">
    <location>
        <begin position="1"/>
        <end position="18"/>
    </location>
</feature>
<keyword evidence="2" id="KW-0732">Signal</keyword>
<dbReference type="OrthoDB" id="9995317at2"/>
<evidence type="ECO:0008006" key="5">
    <source>
        <dbReference type="Google" id="ProtNLM"/>
    </source>
</evidence>
<dbReference type="AlphaFoldDB" id="A0A3N4MGC1"/>